<name>A0A8J2I0E6_9PLEO</name>
<feature type="compositionally biased region" description="Basic and acidic residues" evidence="5">
    <location>
        <begin position="355"/>
        <end position="380"/>
    </location>
</feature>
<dbReference type="InterPro" id="IPR013882">
    <property type="entry name" value="Ctp1_C"/>
</dbReference>
<keyword evidence="4" id="KW-0175">Coiled coil</keyword>
<evidence type="ECO:0000256" key="5">
    <source>
        <dbReference type="SAM" id="MobiDB-lite"/>
    </source>
</evidence>
<dbReference type="EMBL" id="CAJRGZ010000016">
    <property type="protein sequence ID" value="CAG5154315.1"/>
    <property type="molecule type" value="Genomic_DNA"/>
</dbReference>
<dbReference type="RefSeq" id="XP_043167100.1">
    <property type="nucleotide sequence ID" value="XM_043311165.1"/>
</dbReference>
<reference evidence="7" key="1">
    <citation type="submission" date="2021-05" db="EMBL/GenBank/DDBJ databases">
        <authorList>
            <person name="Stam R."/>
        </authorList>
    </citation>
    <scope>NUCLEOTIDE SEQUENCE</scope>
    <source>
        <strain evidence="7">CS162</strain>
    </source>
</reference>
<dbReference type="AlphaFoldDB" id="A0A8J2I0E6"/>
<evidence type="ECO:0000259" key="6">
    <source>
        <dbReference type="Pfam" id="PF08573"/>
    </source>
</evidence>
<feature type="coiled-coil region" evidence="4">
    <location>
        <begin position="28"/>
        <end position="59"/>
    </location>
</feature>
<evidence type="ECO:0000313" key="8">
    <source>
        <dbReference type="Proteomes" id="UP000676310"/>
    </source>
</evidence>
<feature type="compositionally biased region" description="Basic and acidic residues" evidence="5">
    <location>
        <begin position="797"/>
        <end position="806"/>
    </location>
</feature>
<feature type="region of interest" description="Disordered" evidence="5">
    <location>
        <begin position="346"/>
        <end position="452"/>
    </location>
</feature>
<keyword evidence="3" id="KW-0539">Nucleus</keyword>
<keyword evidence="2" id="KW-0227">DNA damage</keyword>
<dbReference type="PANTHER" id="PTHR15107">
    <property type="entry name" value="RETINOBLASTOMA BINDING PROTEIN 8"/>
    <property type="match status" value="1"/>
</dbReference>
<feature type="region of interest" description="Disordered" evidence="5">
    <location>
        <begin position="116"/>
        <end position="141"/>
    </location>
</feature>
<protein>
    <recommendedName>
        <fullName evidence="6">DNA endonuclease activator Ctp1 C-terminal domain-containing protein</fullName>
    </recommendedName>
</protein>
<evidence type="ECO:0000256" key="2">
    <source>
        <dbReference type="ARBA" id="ARBA00022763"/>
    </source>
</evidence>
<feature type="domain" description="DNA endonuclease activator Ctp1 C-terminal" evidence="6">
    <location>
        <begin position="686"/>
        <end position="795"/>
    </location>
</feature>
<dbReference type="GO" id="GO:0005634">
    <property type="term" value="C:nucleus"/>
    <property type="evidence" value="ECO:0007669"/>
    <property type="project" value="UniProtKB-SubCell"/>
</dbReference>
<dbReference type="InterPro" id="IPR033316">
    <property type="entry name" value="RBBP8-like"/>
</dbReference>
<feature type="compositionally biased region" description="Basic and acidic residues" evidence="5">
    <location>
        <begin position="656"/>
        <end position="675"/>
    </location>
</feature>
<evidence type="ECO:0000256" key="1">
    <source>
        <dbReference type="ARBA" id="ARBA00004123"/>
    </source>
</evidence>
<feature type="region of interest" description="Disordered" evidence="5">
    <location>
        <begin position="486"/>
        <end position="676"/>
    </location>
</feature>
<feature type="compositionally biased region" description="Basic and acidic residues" evidence="5">
    <location>
        <begin position="122"/>
        <end position="141"/>
    </location>
</feature>
<proteinExistence type="predicted"/>
<dbReference type="GO" id="GO:0003684">
    <property type="term" value="F:damaged DNA binding"/>
    <property type="evidence" value="ECO:0007669"/>
    <property type="project" value="TreeGrafter"/>
</dbReference>
<accession>A0A8J2I0E6</accession>
<sequence>MADFSAWVEQNKGLWTRVYDEVIQPDLEKEWKKREERHRKELEQKKQDQQLLFEHLNDEILKTVRLAKENAQLKEQLETAGQTDPDDSRIPAWDEEYRHLAAKNEQLKQRLATLQEATAPSLDDKDVNKDRPKSSEEDHRELAEKISELNKKYRDVCQKVKYLERKNATVMQKNKEMKESVRAWQEYADRQFSKQKSKNAARGEDGKSHIAATRLFPEERPHMPSSPGSANTVRTPGALANLERSSPAPMVPLVATTDWLASPTTFGGEAASSLTATITPKASTRLGDVQLQQLQDDNGTGLGVSSHIQRIISDHEGHRSAIPSSSQTTVDEHIEPKSIFEQAIVAEDDDDPEFVSERSLKRKRDQPSKSRFEIYADHSSDGTPIKPHRVKEEPRSSPPVSTFKMTRTETMDLDDPAPNGLKTPRHPRTRLSYDANPAEAPRQEKSNSAPLTQAIKNENLNDADLLDLYAGIREPQAMASIEARALSEPAEPTQAGDAVLRTLDPNVVSSVSEEPPNKRSRQAQAYHQDKYGFLAESGEAPPPVNDNELRLPPRAARAQMKQRLQALKNLQSPGSTSPKTPKSGLVKIKTEQMPTPPASTSRDTHTPSSSKGSRSSKSKTRASPREDPTPEGPVWTMRAPETRSTARRSRMSPSRQEGRLRDKPVEELSVKDFKPNPEYNQGYSYAFSETVRKRGDRMCLPGCTNPQCCGSTFRTFAEVQAPLSSSQEEALLEDYLGDAYSNMQLTQMSSEERQELVLQARTKKMAKESGKHREAYERRRTPPGFWRVDFPTTQEQQEDRQRVREQEKSIVQERWLEAHRRGGKWIFRDE</sequence>
<comment type="subcellular location">
    <subcellularLocation>
        <location evidence="1">Nucleus</location>
    </subcellularLocation>
</comment>
<gene>
    <name evidence="7" type="ORF">ALTATR162_LOCUS3557</name>
</gene>
<organism evidence="7 8">
    <name type="scientific">Alternaria atra</name>
    <dbReference type="NCBI Taxonomy" id="119953"/>
    <lineage>
        <taxon>Eukaryota</taxon>
        <taxon>Fungi</taxon>
        <taxon>Dikarya</taxon>
        <taxon>Ascomycota</taxon>
        <taxon>Pezizomycotina</taxon>
        <taxon>Dothideomycetes</taxon>
        <taxon>Pleosporomycetidae</taxon>
        <taxon>Pleosporales</taxon>
        <taxon>Pleosporineae</taxon>
        <taxon>Pleosporaceae</taxon>
        <taxon>Alternaria</taxon>
        <taxon>Alternaria sect. Ulocladioides</taxon>
    </lineage>
</organism>
<feature type="compositionally biased region" description="Low complexity" evidence="5">
    <location>
        <begin position="572"/>
        <end position="584"/>
    </location>
</feature>
<keyword evidence="8" id="KW-1185">Reference proteome</keyword>
<dbReference type="Proteomes" id="UP000676310">
    <property type="component" value="Unassembled WGS sequence"/>
</dbReference>
<feature type="region of interest" description="Disordered" evidence="5">
    <location>
        <begin position="765"/>
        <end position="806"/>
    </location>
</feature>
<dbReference type="PANTHER" id="PTHR15107:SF0">
    <property type="entry name" value="DNA ENDONUCLEASE ACTIVATOR CTP1 C-TERMINAL DOMAIN-CONTAINING PROTEIN"/>
    <property type="match status" value="1"/>
</dbReference>
<dbReference type="Pfam" id="PF08573">
    <property type="entry name" value="SAE2"/>
    <property type="match status" value="1"/>
</dbReference>
<evidence type="ECO:0000313" key="7">
    <source>
        <dbReference type="EMBL" id="CAG5154315.1"/>
    </source>
</evidence>
<comment type="caution">
    <text evidence="7">The sequence shown here is derived from an EMBL/GenBank/DDBJ whole genome shotgun (WGS) entry which is preliminary data.</text>
</comment>
<evidence type="ECO:0000256" key="4">
    <source>
        <dbReference type="SAM" id="Coils"/>
    </source>
</evidence>
<dbReference type="GO" id="GO:0010792">
    <property type="term" value="P:DNA double-strand break processing involved in repair via single-strand annealing"/>
    <property type="evidence" value="ECO:0007669"/>
    <property type="project" value="TreeGrafter"/>
</dbReference>
<feature type="compositionally biased region" description="Basic and acidic residues" evidence="5">
    <location>
        <begin position="765"/>
        <end position="780"/>
    </location>
</feature>
<evidence type="ECO:0000256" key="3">
    <source>
        <dbReference type="ARBA" id="ARBA00023242"/>
    </source>
</evidence>
<dbReference type="GeneID" id="67015126"/>
<dbReference type="OrthoDB" id="5801062at2759"/>